<reference evidence="2 3" key="1">
    <citation type="submission" date="2015-05" db="EMBL/GenBank/DDBJ databases">
        <title>Photobacterium galathea sp. nov.</title>
        <authorList>
            <person name="Machado H."/>
            <person name="Gram L."/>
        </authorList>
    </citation>
    <scope>NUCLEOTIDE SEQUENCE [LARGE SCALE GENOMIC DNA]</scope>
    <source>
        <strain evidence="2 3">DSM 22954</strain>
    </source>
</reference>
<dbReference type="STRING" id="320778.ABT57_19985"/>
<keyword evidence="3" id="KW-1185">Reference proteome</keyword>
<evidence type="ECO:0000313" key="3">
    <source>
        <dbReference type="Proteomes" id="UP000035909"/>
    </source>
</evidence>
<keyword evidence="1" id="KW-0472">Membrane</keyword>
<dbReference type="RefSeq" id="WP_047887020.1">
    <property type="nucleotide sequence ID" value="NZ_CP071325.1"/>
</dbReference>
<organism evidence="2 3">
    <name type="scientific">Photobacterium ganghwense</name>
    <dbReference type="NCBI Taxonomy" id="320778"/>
    <lineage>
        <taxon>Bacteria</taxon>
        <taxon>Pseudomonadati</taxon>
        <taxon>Pseudomonadota</taxon>
        <taxon>Gammaproteobacteria</taxon>
        <taxon>Vibrionales</taxon>
        <taxon>Vibrionaceae</taxon>
        <taxon>Photobacterium</taxon>
    </lineage>
</organism>
<gene>
    <name evidence="2" type="ORF">ABT57_19985</name>
</gene>
<dbReference type="OrthoDB" id="9151209at2"/>
<evidence type="ECO:0000313" key="2">
    <source>
        <dbReference type="EMBL" id="KLV06415.1"/>
    </source>
</evidence>
<protein>
    <submittedName>
        <fullName evidence="2">MSHA biogenesis protein MshJ</fullName>
    </submittedName>
</protein>
<dbReference type="Proteomes" id="UP000035909">
    <property type="component" value="Unassembled WGS sequence"/>
</dbReference>
<keyword evidence="1" id="KW-1133">Transmembrane helix</keyword>
<dbReference type="EMBL" id="LDOU01000022">
    <property type="protein sequence ID" value="KLV06415.1"/>
    <property type="molecule type" value="Genomic_DNA"/>
</dbReference>
<proteinExistence type="predicted"/>
<dbReference type="AlphaFoldDB" id="A0A0J1H3T7"/>
<accession>A0A0J1H3T7</accession>
<name>A0A0J1H3T7_9GAMM</name>
<evidence type="ECO:0000256" key="1">
    <source>
        <dbReference type="SAM" id="Phobius"/>
    </source>
</evidence>
<comment type="caution">
    <text evidence="2">The sequence shown here is derived from an EMBL/GenBank/DDBJ whole genome shotgun (WGS) entry which is preliminary data.</text>
</comment>
<keyword evidence="1" id="KW-0812">Transmembrane</keyword>
<dbReference type="PATRIC" id="fig|320778.3.peg.4305"/>
<feature type="transmembrane region" description="Helical" evidence="1">
    <location>
        <begin position="20"/>
        <end position="43"/>
    </location>
</feature>
<sequence>MNRWYTLCDKFAVLTEREKWLIAISGWVALSFAGYLLVVEPVLMKQESLQRQRASISNVLTASMDQIQVIERKLRTDPDQEIDEEIARLTRENRALDDELGERVASLVSPVQMSALMEQVLQRTKQLKLVALTSQPPVQLISGNDQGYYIHPVSLTLRGRYFDVVAYLQQLEALPVKYYWRSLNYQVDTYPWADIQLDVYTLGESKDFIGG</sequence>